<evidence type="ECO:0000256" key="3">
    <source>
        <dbReference type="ARBA" id="ARBA00023139"/>
    </source>
</evidence>
<evidence type="ECO:0000256" key="5">
    <source>
        <dbReference type="SAM" id="MobiDB-lite"/>
    </source>
</evidence>
<reference evidence="11" key="2">
    <citation type="journal article" date="2019" name="Int. J. Syst. Evol. Microbiol.">
        <title>The Global Catalogue of Microorganisms (GCM) 10K type strain sequencing project: providing services to taxonomists for standard genome sequencing and annotation.</title>
        <authorList>
            <consortium name="The Broad Institute Genomics Platform"/>
            <consortium name="The Broad Institute Genome Sequencing Center for Infectious Disease"/>
            <person name="Wu L."/>
            <person name="Ma J."/>
        </authorList>
    </citation>
    <scope>NUCLEOTIDE SEQUENCE [LARGE SCALE GENOMIC DNA]</scope>
    <source>
        <strain evidence="11">NBRC 107715</strain>
    </source>
</reference>
<sequence length="136" mass="14241">MPGLHHVLPGLAALLILAGGGAGAQEPSSPKEPERALSDAVQSETAAIRRVIFECPKGALLTVEFLNSEPGRPAVVRPASGEPVTLQAQESGSGFRYGDGTRELRGKGREVTWTDTSGRPVVCTEQMPTPLGTEPN</sequence>
<dbReference type="Pfam" id="PF09864">
    <property type="entry name" value="MliC"/>
    <property type="match status" value="1"/>
</dbReference>
<evidence type="ECO:0000313" key="8">
    <source>
        <dbReference type="EMBL" id="GEP04638.1"/>
    </source>
</evidence>
<dbReference type="InterPro" id="IPR036328">
    <property type="entry name" value="MliC_sf"/>
</dbReference>
<dbReference type="AlphaFoldDB" id="A0A512J3V1"/>
<dbReference type="Gene3D" id="2.40.128.200">
    <property type="match status" value="1"/>
</dbReference>
<keyword evidence="2" id="KW-0472">Membrane</keyword>
<keyword evidence="1 6" id="KW-0732">Signal</keyword>
<feature type="domain" description="C-type lysozyme inhibitor" evidence="7">
    <location>
        <begin position="53"/>
        <end position="118"/>
    </location>
</feature>
<comment type="caution">
    <text evidence="8">The sequence shown here is derived from an EMBL/GenBank/DDBJ whole genome shotgun (WGS) entry which is preliminary data.</text>
</comment>
<evidence type="ECO:0000256" key="6">
    <source>
        <dbReference type="SAM" id="SignalP"/>
    </source>
</evidence>
<dbReference type="Proteomes" id="UP001156856">
    <property type="component" value="Unassembled WGS sequence"/>
</dbReference>
<keyword evidence="3" id="KW-0564">Palmitate</keyword>
<evidence type="ECO:0000313" key="9">
    <source>
        <dbReference type="EMBL" id="GLS62674.1"/>
    </source>
</evidence>
<gene>
    <name evidence="9" type="ORF">GCM10007888_10550</name>
    <name evidence="8" type="ORF">MOX02_26760</name>
</gene>
<dbReference type="Proteomes" id="UP000321960">
    <property type="component" value="Unassembled WGS sequence"/>
</dbReference>
<evidence type="ECO:0000256" key="4">
    <source>
        <dbReference type="ARBA" id="ARBA00023288"/>
    </source>
</evidence>
<dbReference type="InterPro" id="IPR018660">
    <property type="entry name" value="MliC"/>
</dbReference>
<evidence type="ECO:0000256" key="2">
    <source>
        <dbReference type="ARBA" id="ARBA00023136"/>
    </source>
</evidence>
<proteinExistence type="predicted"/>
<keyword evidence="4" id="KW-0449">Lipoprotein</keyword>
<feature type="chain" id="PRO_5021727469" description="C-type lysozyme inhibitor domain-containing protein" evidence="6">
    <location>
        <begin position="25"/>
        <end position="136"/>
    </location>
</feature>
<dbReference type="EMBL" id="BJZU01000049">
    <property type="protein sequence ID" value="GEP04638.1"/>
    <property type="molecule type" value="Genomic_DNA"/>
</dbReference>
<dbReference type="SUPFAM" id="SSF141488">
    <property type="entry name" value="YdhA-like"/>
    <property type="match status" value="1"/>
</dbReference>
<protein>
    <recommendedName>
        <fullName evidence="7">C-type lysozyme inhibitor domain-containing protein</fullName>
    </recommendedName>
</protein>
<dbReference type="OrthoDB" id="7173921at2"/>
<keyword evidence="11" id="KW-1185">Reference proteome</keyword>
<accession>A0A512J3V1</accession>
<reference evidence="8 10" key="3">
    <citation type="submission" date="2019-07" db="EMBL/GenBank/DDBJ databases">
        <title>Whole genome shotgun sequence of Methylobacterium oxalidis NBRC 107715.</title>
        <authorList>
            <person name="Hosoyama A."/>
            <person name="Uohara A."/>
            <person name="Ohji S."/>
            <person name="Ichikawa N."/>
        </authorList>
    </citation>
    <scope>NUCLEOTIDE SEQUENCE [LARGE SCALE GENOMIC DNA]</scope>
    <source>
        <strain evidence="8 10">NBRC 107715</strain>
    </source>
</reference>
<evidence type="ECO:0000259" key="7">
    <source>
        <dbReference type="Pfam" id="PF09864"/>
    </source>
</evidence>
<evidence type="ECO:0000313" key="11">
    <source>
        <dbReference type="Proteomes" id="UP001156856"/>
    </source>
</evidence>
<organism evidence="8 10">
    <name type="scientific">Methylobacterium oxalidis</name>
    <dbReference type="NCBI Taxonomy" id="944322"/>
    <lineage>
        <taxon>Bacteria</taxon>
        <taxon>Pseudomonadati</taxon>
        <taxon>Pseudomonadota</taxon>
        <taxon>Alphaproteobacteria</taxon>
        <taxon>Hyphomicrobiales</taxon>
        <taxon>Methylobacteriaceae</taxon>
        <taxon>Methylobacterium</taxon>
    </lineage>
</organism>
<dbReference type="EMBL" id="BSPK01000016">
    <property type="protein sequence ID" value="GLS62674.1"/>
    <property type="molecule type" value="Genomic_DNA"/>
</dbReference>
<evidence type="ECO:0000313" key="10">
    <source>
        <dbReference type="Proteomes" id="UP000321960"/>
    </source>
</evidence>
<reference evidence="9" key="1">
    <citation type="journal article" date="2014" name="Int. J. Syst. Evol. Microbiol.">
        <title>Complete genome of a new Firmicutes species belonging to the dominant human colonic microbiota ('Ruminococcus bicirculans') reveals two chromosomes and a selective capacity to utilize plant glucans.</title>
        <authorList>
            <consortium name="NISC Comparative Sequencing Program"/>
            <person name="Wegmann U."/>
            <person name="Louis P."/>
            <person name="Goesmann A."/>
            <person name="Henrissat B."/>
            <person name="Duncan S.H."/>
            <person name="Flint H.J."/>
        </authorList>
    </citation>
    <scope>NUCLEOTIDE SEQUENCE</scope>
    <source>
        <strain evidence="9">NBRC 107715</strain>
    </source>
</reference>
<dbReference type="RefSeq" id="WP_147026257.1">
    <property type="nucleotide sequence ID" value="NZ_BJZU01000049.1"/>
</dbReference>
<feature type="signal peptide" evidence="6">
    <location>
        <begin position="1"/>
        <end position="24"/>
    </location>
</feature>
<feature type="region of interest" description="Disordered" evidence="5">
    <location>
        <begin position="74"/>
        <end position="102"/>
    </location>
</feature>
<reference evidence="9" key="4">
    <citation type="submission" date="2023-01" db="EMBL/GenBank/DDBJ databases">
        <title>Draft genome sequence of Methylobacterium oxalidis strain NBRC 107715.</title>
        <authorList>
            <person name="Sun Q."/>
            <person name="Mori K."/>
        </authorList>
    </citation>
    <scope>NUCLEOTIDE SEQUENCE</scope>
    <source>
        <strain evidence="9">NBRC 107715</strain>
    </source>
</reference>
<evidence type="ECO:0000256" key="1">
    <source>
        <dbReference type="ARBA" id="ARBA00022729"/>
    </source>
</evidence>
<name>A0A512J3V1_9HYPH</name>